<dbReference type="Proteomes" id="UP000193240">
    <property type="component" value="Unassembled WGS sequence"/>
</dbReference>
<feature type="region of interest" description="Disordered" evidence="1">
    <location>
        <begin position="22"/>
        <end position="43"/>
    </location>
</feature>
<evidence type="ECO:0000313" key="4">
    <source>
        <dbReference type="Proteomes" id="UP000193240"/>
    </source>
</evidence>
<evidence type="ECO:0000313" key="3">
    <source>
        <dbReference type="EMBL" id="OSS43586.1"/>
    </source>
</evidence>
<organism evidence="3 4">
    <name type="scientific">Epicoccum nigrum</name>
    <name type="common">Soil fungus</name>
    <name type="synonym">Epicoccum purpurascens</name>
    <dbReference type="NCBI Taxonomy" id="105696"/>
    <lineage>
        <taxon>Eukaryota</taxon>
        <taxon>Fungi</taxon>
        <taxon>Dikarya</taxon>
        <taxon>Ascomycota</taxon>
        <taxon>Pezizomycotina</taxon>
        <taxon>Dothideomycetes</taxon>
        <taxon>Pleosporomycetidae</taxon>
        <taxon>Pleosporales</taxon>
        <taxon>Pleosporineae</taxon>
        <taxon>Didymellaceae</taxon>
        <taxon>Epicoccum</taxon>
    </lineage>
</organism>
<keyword evidence="4" id="KW-1185">Reference proteome</keyword>
<keyword evidence="2" id="KW-0472">Membrane</keyword>
<evidence type="ECO:0000256" key="2">
    <source>
        <dbReference type="SAM" id="Phobius"/>
    </source>
</evidence>
<accession>A0A1Y2LI53</accession>
<name>A0A1Y2LI53_EPING</name>
<evidence type="ECO:0000256" key="1">
    <source>
        <dbReference type="SAM" id="MobiDB-lite"/>
    </source>
</evidence>
<sequence length="178" mass="20062">MSLALRTLHHLALAARGVPPPPFPSAIPRHDRDDSPPPWAGRFDNNRDMPFDGKDLHSEETILFLFLSFGILIVLILILLLLSFQTYLSWRIAGVLVESADEEGGGAGGRGAKGLRAWRKGEKERKRALKMLEKRRSGVSVQRVGDEELGMTGARGSSLLLDQMKMKEEKKPFWKRWF</sequence>
<protein>
    <submittedName>
        <fullName evidence="3">Uncharacterized protein</fullName>
    </submittedName>
</protein>
<feature type="transmembrane region" description="Helical" evidence="2">
    <location>
        <begin position="62"/>
        <end position="82"/>
    </location>
</feature>
<dbReference type="AlphaFoldDB" id="A0A1Y2LI53"/>
<keyword evidence="2" id="KW-0812">Transmembrane</keyword>
<reference evidence="3 4" key="1">
    <citation type="journal article" date="2017" name="Genome Announc.">
        <title>Genome sequence of the saprophytic ascomycete Epicoccum nigrum ICMP 19927 strain isolated from New Zealand.</title>
        <authorList>
            <person name="Fokin M."/>
            <person name="Fleetwood D."/>
            <person name="Weir B.S."/>
            <person name="Villas-Boas S.G."/>
        </authorList>
    </citation>
    <scope>NUCLEOTIDE SEQUENCE [LARGE SCALE GENOMIC DNA]</scope>
    <source>
        <strain evidence="3 4">ICMP 19927</strain>
    </source>
</reference>
<dbReference type="EMBL" id="KZ107863">
    <property type="protein sequence ID" value="OSS43586.1"/>
    <property type="molecule type" value="Genomic_DNA"/>
</dbReference>
<gene>
    <name evidence="3" type="ORF">B5807_11757</name>
</gene>
<keyword evidence="2" id="KW-1133">Transmembrane helix</keyword>
<proteinExistence type="predicted"/>
<dbReference type="InParanoid" id="A0A1Y2LI53"/>